<accession>A0A1Y3EHG4</accession>
<dbReference type="AlphaFoldDB" id="A0A1Y3EHG4"/>
<proteinExistence type="predicted"/>
<gene>
    <name evidence="1" type="ORF">D917_09864</name>
</gene>
<protein>
    <submittedName>
        <fullName evidence="1">Uncharacterized protein</fullName>
    </submittedName>
</protein>
<evidence type="ECO:0000313" key="2">
    <source>
        <dbReference type="Proteomes" id="UP000243006"/>
    </source>
</evidence>
<name>A0A1Y3EHG4_9BILA</name>
<organism evidence="1 2">
    <name type="scientific">Trichinella nativa</name>
    <dbReference type="NCBI Taxonomy" id="6335"/>
    <lineage>
        <taxon>Eukaryota</taxon>
        <taxon>Metazoa</taxon>
        <taxon>Ecdysozoa</taxon>
        <taxon>Nematoda</taxon>
        <taxon>Enoplea</taxon>
        <taxon>Dorylaimia</taxon>
        <taxon>Trichinellida</taxon>
        <taxon>Trichinellidae</taxon>
        <taxon>Trichinella</taxon>
    </lineage>
</organism>
<evidence type="ECO:0000313" key="1">
    <source>
        <dbReference type="EMBL" id="OUC43267.1"/>
    </source>
</evidence>
<reference evidence="1 2" key="1">
    <citation type="submission" date="2015-04" db="EMBL/GenBank/DDBJ databases">
        <title>Draft genome of the roundworm Trichinella nativa.</title>
        <authorList>
            <person name="Mitreva M."/>
        </authorList>
    </citation>
    <scope>NUCLEOTIDE SEQUENCE [LARGE SCALE GENOMIC DNA]</scope>
    <source>
        <strain evidence="1 2">ISS45</strain>
    </source>
</reference>
<feature type="non-terminal residue" evidence="1">
    <location>
        <position position="66"/>
    </location>
</feature>
<sequence length="66" mass="7772">MVIADRKYTEKHQASVKTVEPFAEWMEDNKIMLMETFGGDSTDNMSFTQFALKQYRHYKDTLSSQD</sequence>
<dbReference type="Proteomes" id="UP000243006">
    <property type="component" value="Unassembled WGS sequence"/>
</dbReference>
<dbReference type="EMBL" id="LVZM01015596">
    <property type="protein sequence ID" value="OUC43267.1"/>
    <property type="molecule type" value="Genomic_DNA"/>
</dbReference>
<comment type="caution">
    <text evidence="1">The sequence shown here is derived from an EMBL/GenBank/DDBJ whole genome shotgun (WGS) entry which is preliminary data.</text>
</comment>